<dbReference type="InterPro" id="IPR033909">
    <property type="entry name" value="RNR_small"/>
</dbReference>
<evidence type="ECO:0000256" key="2">
    <source>
        <dbReference type="SAM" id="MobiDB-lite"/>
    </source>
</evidence>
<comment type="similarity">
    <text evidence="1">Belongs to the ribonucleoside diphosphate reductase small chain family.</text>
</comment>
<accession>A0A6C0KP03</accession>
<feature type="region of interest" description="Disordered" evidence="2">
    <location>
        <begin position="1"/>
        <end position="85"/>
    </location>
</feature>
<dbReference type="InterPro" id="IPR009078">
    <property type="entry name" value="Ferritin-like_SF"/>
</dbReference>
<evidence type="ECO:0000313" key="3">
    <source>
        <dbReference type="EMBL" id="QHU18430.1"/>
    </source>
</evidence>
<dbReference type="SUPFAM" id="SSF47240">
    <property type="entry name" value="Ferritin-like"/>
    <property type="match status" value="1"/>
</dbReference>
<name>A0A6C0KP03_9ZZZZ</name>
<feature type="compositionally biased region" description="Low complexity" evidence="2">
    <location>
        <begin position="29"/>
        <end position="42"/>
    </location>
</feature>
<dbReference type="PANTHER" id="PTHR23409">
    <property type="entry name" value="RIBONUCLEOSIDE-DIPHOSPHATE REDUCTASE SMALL CHAIN"/>
    <property type="match status" value="1"/>
</dbReference>
<dbReference type="PANTHER" id="PTHR23409:SF18">
    <property type="entry name" value="RIBONUCLEOSIDE-DIPHOSPHATE REDUCTASE SUBUNIT M2"/>
    <property type="match status" value="1"/>
</dbReference>
<dbReference type="CDD" id="cd01049">
    <property type="entry name" value="RNRR2"/>
    <property type="match status" value="1"/>
</dbReference>
<sequence length="405" mass="45740">MEPTPYSVSFAHDTHQELAPSTTEVIDQPKSNPSSRPASASKKNSRSRKLSTSSPGLSGMKAKAAPATASEIPTLDLSGSPATLKEPMLDPSDERFVIFPIRHPDIWEKYKQHMAVFWTPEEIDLSKDMTDWEKLNDNERHFIKNILGFFAGSDGIVMENLATRFMREIQWPEAKFFYSCQNLLEAVHSETYSLLIDTYITDSKEKQDLLRAISTIPCVKKKAEWALTWIDSADASFATRLLAFAAVEGIFFSGAFCAIFWLKQRGVMPGLTVSNEFIARDEGLHTEFACLLYSKLVNKLSKKDAHKIIRDAVKIEKQFITKSLPCELIGMNAKLMTQYIEFVADRLLLQLGYPKAYSATNPFPFMERISLEGKDNFFEKRVTTYAKGSVGKERSEMVFSTVADF</sequence>
<dbReference type="EMBL" id="MN740931">
    <property type="protein sequence ID" value="QHU18430.1"/>
    <property type="molecule type" value="Genomic_DNA"/>
</dbReference>
<dbReference type="GO" id="GO:0009263">
    <property type="term" value="P:deoxyribonucleotide biosynthetic process"/>
    <property type="evidence" value="ECO:0007669"/>
    <property type="project" value="InterPro"/>
</dbReference>
<evidence type="ECO:0000256" key="1">
    <source>
        <dbReference type="ARBA" id="ARBA00009303"/>
    </source>
</evidence>
<dbReference type="GO" id="GO:0016491">
    <property type="term" value="F:oxidoreductase activity"/>
    <property type="evidence" value="ECO:0007669"/>
    <property type="project" value="InterPro"/>
</dbReference>
<dbReference type="InterPro" id="IPR000358">
    <property type="entry name" value="RNR_small_fam"/>
</dbReference>
<dbReference type="AlphaFoldDB" id="A0A6C0KP03"/>
<organism evidence="3">
    <name type="scientific">viral metagenome</name>
    <dbReference type="NCBI Taxonomy" id="1070528"/>
    <lineage>
        <taxon>unclassified sequences</taxon>
        <taxon>metagenomes</taxon>
        <taxon>organismal metagenomes</taxon>
    </lineage>
</organism>
<reference evidence="3" key="1">
    <citation type="journal article" date="2020" name="Nature">
        <title>Giant virus diversity and host interactions through global metagenomics.</title>
        <authorList>
            <person name="Schulz F."/>
            <person name="Roux S."/>
            <person name="Paez-Espino D."/>
            <person name="Jungbluth S."/>
            <person name="Walsh D.A."/>
            <person name="Denef V.J."/>
            <person name="McMahon K.D."/>
            <person name="Konstantinidis K.T."/>
            <person name="Eloe-Fadrosh E.A."/>
            <person name="Kyrpides N.C."/>
            <person name="Woyke T."/>
        </authorList>
    </citation>
    <scope>NUCLEOTIDE SEQUENCE</scope>
    <source>
        <strain evidence="3">GVMAG-S-3300013006-138</strain>
    </source>
</reference>
<dbReference type="InterPro" id="IPR012348">
    <property type="entry name" value="RNR-like"/>
</dbReference>
<protein>
    <submittedName>
        <fullName evidence="3">Uncharacterized protein</fullName>
    </submittedName>
</protein>
<dbReference type="Pfam" id="PF00268">
    <property type="entry name" value="Ribonuc_red_sm"/>
    <property type="match status" value="1"/>
</dbReference>
<proteinExistence type="inferred from homology"/>
<dbReference type="Gene3D" id="1.10.620.20">
    <property type="entry name" value="Ribonucleotide Reductase, subunit A"/>
    <property type="match status" value="1"/>
</dbReference>